<dbReference type="EMBL" id="BGZK01004431">
    <property type="protein sequence ID" value="GBP08960.1"/>
    <property type="molecule type" value="Genomic_DNA"/>
</dbReference>
<evidence type="ECO:0000313" key="1">
    <source>
        <dbReference type="EMBL" id="GBP08960.1"/>
    </source>
</evidence>
<accession>A0A4C1T5V5</accession>
<sequence>MALWRRTDVALFRADGGRCRRQTTPAGRHDDGRGISLVYASTGESVEPEEPPFGGSPRVRWEIARFPVDADDYGFPSRREGSSSFKARIKY</sequence>
<dbReference type="AlphaFoldDB" id="A0A4C1T5V5"/>
<gene>
    <name evidence="1" type="ORF">EVAR_98591_1</name>
</gene>
<evidence type="ECO:0000313" key="2">
    <source>
        <dbReference type="Proteomes" id="UP000299102"/>
    </source>
</evidence>
<dbReference type="Proteomes" id="UP000299102">
    <property type="component" value="Unassembled WGS sequence"/>
</dbReference>
<proteinExistence type="predicted"/>
<comment type="caution">
    <text evidence="1">The sequence shown here is derived from an EMBL/GenBank/DDBJ whole genome shotgun (WGS) entry which is preliminary data.</text>
</comment>
<protein>
    <submittedName>
        <fullName evidence="1">Uncharacterized protein</fullName>
    </submittedName>
</protein>
<reference evidence="1 2" key="1">
    <citation type="journal article" date="2019" name="Commun. Biol.">
        <title>The bagworm genome reveals a unique fibroin gene that provides high tensile strength.</title>
        <authorList>
            <person name="Kono N."/>
            <person name="Nakamura H."/>
            <person name="Ohtoshi R."/>
            <person name="Tomita M."/>
            <person name="Numata K."/>
            <person name="Arakawa K."/>
        </authorList>
    </citation>
    <scope>NUCLEOTIDE SEQUENCE [LARGE SCALE GENOMIC DNA]</scope>
</reference>
<name>A0A4C1T5V5_EUMVA</name>
<keyword evidence="2" id="KW-1185">Reference proteome</keyword>
<organism evidence="1 2">
    <name type="scientific">Eumeta variegata</name>
    <name type="common">Bagworm moth</name>
    <name type="synonym">Eumeta japonica</name>
    <dbReference type="NCBI Taxonomy" id="151549"/>
    <lineage>
        <taxon>Eukaryota</taxon>
        <taxon>Metazoa</taxon>
        <taxon>Ecdysozoa</taxon>
        <taxon>Arthropoda</taxon>
        <taxon>Hexapoda</taxon>
        <taxon>Insecta</taxon>
        <taxon>Pterygota</taxon>
        <taxon>Neoptera</taxon>
        <taxon>Endopterygota</taxon>
        <taxon>Lepidoptera</taxon>
        <taxon>Glossata</taxon>
        <taxon>Ditrysia</taxon>
        <taxon>Tineoidea</taxon>
        <taxon>Psychidae</taxon>
        <taxon>Oiketicinae</taxon>
        <taxon>Eumeta</taxon>
    </lineage>
</organism>